<keyword evidence="3" id="KW-1185">Reference proteome</keyword>
<organism evidence="2 3">
    <name type="scientific">Brachionus calyciflorus</name>
    <dbReference type="NCBI Taxonomy" id="104777"/>
    <lineage>
        <taxon>Eukaryota</taxon>
        <taxon>Metazoa</taxon>
        <taxon>Spiralia</taxon>
        <taxon>Gnathifera</taxon>
        <taxon>Rotifera</taxon>
        <taxon>Eurotatoria</taxon>
        <taxon>Monogononta</taxon>
        <taxon>Pseudotrocha</taxon>
        <taxon>Ploima</taxon>
        <taxon>Brachionidae</taxon>
        <taxon>Brachionus</taxon>
    </lineage>
</organism>
<dbReference type="EMBL" id="CAJNOC010000052">
    <property type="protein sequence ID" value="CAF0710170.1"/>
    <property type="molecule type" value="Genomic_DNA"/>
</dbReference>
<keyword evidence="1" id="KW-0472">Membrane</keyword>
<protein>
    <submittedName>
        <fullName evidence="2">Uncharacterized protein</fullName>
    </submittedName>
</protein>
<dbReference type="AlphaFoldDB" id="A0A813M330"/>
<sequence>MDVFSDLGIEPSSSRVVESQPVKDNTNTIKFNRNFLPTPILHLFILLFQFALWICVAAVTKPISGSYYLDTKSINIRAAFLVFSILGFIISAFIFGLIISNIVNFKIFEKLPCVLLIIIADGTMIFPIFILSILAAISESDIRNVKIENQIFLNYGAFAAASIGCFLGIISSVFVKKYDLNIRAASFEIDSTRDWFLSISIFGFLINLLIMILDFVNIFDHHPFNKISLDHLVRTLL</sequence>
<feature type="transmembrane region" description="Helical" evidence="1">
    <location>
        <begin position="115"/>
        <end position="139"/>
    </location>
</feature>
<gene>
    <name evidence="2" type="ORF">OXX778_LOCUS908</name>
</gene>
<comment type="caution">
    <text evidence="2">The sequence shown here is derived from an EMBL/GenBank/DDBJ whole genome shotgun (WGS) entry which is preliminary data.</text>
</comment>
<name>A0A813M330_9BILA</name>
<feature type="transmembrane region" description="Helical" evidence="1">
    <location>
        <begin position="151"/>
        <end position="175"/>
    </location>
</feature>
<evidence type="ECO:0000313" key="3">
    <source>
        <dbReference type="Proteomes" id="UP000663879"/>
    </source>
</evidence>
<evidence type="ECO:0000256" key="1">
    <source>
        <dbReference type="SAM" id="Phobius"/>
    </source>
</evidence>
<feature type="transmembrane region" description="Helical" evidence="1">
    <location>
        <begin position="80"/>
        <end position="103"/>
    </location>
</feature>
<proteinExistence type="predicted"/>
<keyword evidence="1" id="KW-0812">Transmembrane</keyword>
<keyword evidence="1" id="KW-1133">Transmembrane helix</keyword>
<feature type="transmembrane region" description="Helical" evidence="1">
    <location>
        <begin position="40"/>
        <end position="59"/>
    </location>
</feature>
<reference evidence="2" key="1">
    <citation type="submission" date="2021-02" db="EMBL/GenBank/DDBJ databases">
        <authorList>
            <person name="Nowell W R."/>
        </authorList>
    </citation>
    <scope>NUCLEOTIDE SEQUENCE</scope>
    <source>
        <strain evidence="2">Ploen Becks lab</strain>
    </source>
</reference>
<feature type="transmembrane region" description="Helical" evidence="1">
    <location>
        <begin position="195"/>
        <end position="216"/>
    </location>
</feature>
<evidence type="ECO:0000313" key="2">
    <source>
        <dbReference type="EMBL" id="CAF0710170.1"/>
    </source>
</evidence>
<dbReference type="Proteomes" id="UP000663879">
    <property type="component" value="Unassembled WGS sequence"/>
</dbReference>
<accession>A0A813M330</accession>